<keyword evidence="5" id="KW-1185">Reference proteome</keyword>
<comment type="caution">
    <text evidence="4">The sequence shown here is derived from an EMBL/GenBank/DDBJ whole genome shotgun (WGS) entry which is preliminary data.</text>
</comment>
<proteinExistence type="predicted"/>
<dbReference type="Proteomes" id="UP000679725">
    <property type="component" value="Unassembled WGS sequence"/>
</dbReference>
<name>A0ABN7R535_9BACT</name>
<dbReference type="PANTHER" id="PTHR13778:SF47">
    <property type="entry name" value="LIPOPOLYSACCHARIDE 1,3-GALACTOSYLTRANSFERASE"/>
    <property type="match status" value="1"/>
</dbReference>
<gene>
    <name evidence="4" type="primary">gspA</name>
    <name evidence="4" type="ORF">DYBT9623_01379</name>
</gene>
<dbReference type="PANTHER" id="PTHR13778">
    <property type="entry name" value="GLYCOSYLTRANSFERASE 8 DOMAIN-CONTAINING PROTEIN"/>
    <property type="match status" value="1"/>
</dbReference>
<evidence type="ECO:0000256" key="2">
    <source>
        <dbReference type="ARBA" id="ARBA00022679"/>
    </source>
</evidence>
<dbReference type="Pfam" id="PF01501">
    <property type="entry name" value="Glyco_transf_8"/>
    <property type="match status" value="1"/>
</dbReference>
<dbReference type="RefSeq" id="WP_215232783.1">
    <property type="nucleotide sequence ID" value="NZ_CAJRAU010000002.1"/>
</dbReference>
<sequence>MSMKDTITIVVATDNHYAILLGALIKSIEMNHKTHEKIALYIIDDGISASSKKKILASSNPAVTTMYWHKTNDVIPPNVKIPVDKSAFPITTYLRLFAPYIIPKETTKMLYLDVDMLLIEDISKLWHIDLGDKLFAAVPDLAKIFASEWGGVPNYKELGFAPDTPYFNAGMLLLDPIKWRAGDLSNKIIQTIFDNIASASFPDQYGLNVALANQWVILDQRWNTFAVLEIEDPWLIHYLDIKPIFQSYNCNPAYKDQFYKYLRMTPWKDHKPVPDWVRLSRKAYNKLRKIVSGYLK</sequence>
<evidence type="ECO:0000256" key="3">
    <source>
        <dbReference type="ARBA" id="ARBA00022723"/>
    </source>
</evidence>
<dbReference type="EMBL" id="CAJRAU010000002">
    <property type="protein sequence ID" value="CAG5068647.1"/>
    <property type="molecule type" value="Genomic_DNA"/>
</dbReference>
<organism evidence="4 5">
    <name type="scientific">Dyadobacter linearis</name>
    <dbReference type="NCBI Taxonomy" id="2823330"/>
    <lineage>
        <taxon>Bacteria</taxon>
        <taxon>Pseudomonadati</taxon>
        <taxon>Bacteroidota</taxon>
        <taxon>Cytophagia</taxon>
        <taxon>Cytophagales</taxon>
        <taxon>Spirosomataceae</taxon>
        <taxon>Dyadobacter</taxon>
    </lineage>
</organism>
<evidence type="ECO:0000313" key="4">
    <source>
        <dbReference type="EMBL" id="CAG5068647.1"/>
    </source>
</evidence>
<keyword evidence="2" id="KW-0808">Transferase</keyword>
<accession>A0ABN7R535</accession>
<reference evidence="4 5" key="1">
    <citation type="submission" date="2021-04" db="EMBL/GenBank/DDBJ databases">
        <authorList>
            <person name="Rodrigo-Torres L."/>
            <person name="Arahal R. D."/>
            <person name="Lucena T."/>
        </authorList>
    </citation>
    <scope>NUCLEOTIDE SEQUENCE [LARGE SCALE GENOMIC DNA]</scope>
    <source>
        <strain evidence="4 5">CECT 9623</strain>
    </source>
</reference>
<keyword evidence="3" id="KW-0479">Metal-binding</keyword>
<evidence type="ECO:0000256" key="1">
    <source>
        <dbReference type="ARBA" id="ARBA00022676"/>
    </source>
</evidence>
<keyword evidence="1" id="KW-0328">Glycosyltransferase</keyword>
<dbReference type="CDD" id="cd04194">
    <property type="entry name" value="GT8_A4GalT_like"/>
    <property type="match status" value="1"/>
</dbReference>
<dbReference type="InterPro" id="IPR029044">
    <property type="entry name" value="Nucleotide-diphossugar_trans"/>
</dbReference>
<protein>
    <submittedName>
        <fullName evidence="4">General stress protein A</fullName>
    </submittedName>
</protein>
<dbReference type="InterPro" id="IPR002495">
    <property type="entry name" value="Glyco_trans_8"/>
</dbReference>
<evidence type="ECO:0000313" key="5">
    <source>
        <dbReference type="Proteomes" id="UP000679725"/>
    </source>
</evidence>
<dbReference type="SUPFAM" id="SSF53448">
    <property type="entry name" value="Nucleotide-diphospho-sugar transferases"/>
    <property type="match status" value="1"/>
</dbReference>
<dbReference type="InterPro" id="IPR050748">
    <property type="entry name" value="Glycosyltrans_8_dom-fam"/>
</dbReference>
<dbReference type="Gene3D" id="3.90.550.10">
    <property type="entry name" value="Spore Coat Polysaccharide Biosynthesis Protein SpsA, Chain A"/>
    <property type="match status" value="1"/>
</dbReference>